<evidence type="ECO:0000313" key="1">
    <source>
        <dbReference type="EMBL" id="DAD71476.1"/>
    </source>
</evidence>
<organism evidence="1">
    <name type="scientific">Siphoviridae sp. ctsf32</name>
    <dbReference type="NCBI Taxonomy" id="2827594"/>
    <lineage>
        <taxon>Viruses</taxon>
        <taxon>Duplodnaviria</taxon>
        <taxon>Heunggongvirae</taxon>
        <taxon>Uroviricota</taxon>
        <taxon>Caudoviricetes</taxon>
    </lineage>
</organism>
<accession>A0A8S5LN66</accession>
<reference evidence="1" key="1">
    <citation type="journal article" date="2021" name="Proc. Natl. Acad. Sci. U.S.A.">
        <title>A Catalog of Tens of Thousands of Viruses from Human Metagenomes Reveals Hidden Associations with Chronic Diseases.</title>
        <authorList>
            <person name="Tisza M.J."/>
            <person name="Buck C.B."/>
        </authorList>
    </citation>
    <scope>NUCLEOTIDE SEQUENCE</scope>
    <source>
        <strain evidence="1">Ctsf32</strain>
    </source>
</reference>
<dbReference type="EMBL" id="BK015882">
    <property type="protein sequence ID" value="DAD71476.1"/>
    <property type="molecule type" value="Genomic_DNA"/>
</dbReference>
<proteinExistence type="predicted"/>
<name>A0A8S5LN66_9CAUD</name>
<sequence>MKLRLLKVENPSESLVISCDKAEGRMTKNGRGDIIDSCVIARTNGLIDVYSGYRLADEEEGLFA</sequence>
<protein>
    <submittedName>
        <fullName evidence="1">Uncharacterized protein</fullName>
    </submittedName>
</protein>